<protein>
    <submittedName>
        <fullName evidence="2">DUF262 domain-containing protein</fullName>
    </submittedName>
</protein>
<dbReference type="EMBL" id="VUMD01000017">
    <property type="protein sequence ID" value="MSS38025.1"/>
    <property type="molecule type" value="Genomic_DNA"/>
</dbReference>
<evidence type="ECO:0000259" key="1">
    <source>
        <dbReference type="Pfam" id="PF03235"/>
    </source>
</evidence>
<dbReference type="AlphaFoldDB" id="A0A7X2NN93"/>
<organism evidence="2 3">
    <name type="scientific">Clostridium porci</name>
    <dbReference type="NCBI Taxonomy" id="2605778"/>
    <lineage>
        <taxon>Bacteria</taxon>
        <taxon>Bacillati</taxon>
        <taxon>Bacillota</taxon>
        <taxon>Clostridia</taxon>
        <taxon>Eubacteriales</taxon>
        <taxon>Clostridiaceae</taxon>
        <taxon>Clostridium</taxon>
    </lineage>
</organism>
<gene>
    <name evidence="2" type="ORF">FYJ39_16040</name>
</gene>
<dbReference type="InterPro" id="IPR004919">
    <property type="entry name" value="GmrSD_N"/>
</dbReference>
<comment type="caution">
    <text evidence="2">The sequence shown here is derived from an EMBL/GenBank/DDBJ whole genome shotgun (WGS) entry which is preliminary data.</text>
</comment>
<dbReference type="Pfam" id="PF03235">
    <property type="entry name" value="GmrSD_N"/>
    <property type="match status" value="1"/>
</dbReference>
<dbReference type="RefSeq" id="WP_154473470.1">
    <property type="nucleotide sequence ID" value="NZ_VUMD01000017.1"/>
</dbReference>
<proteinExistence type="predicted"/>
<accession>A0A7X2NN93</accession>
<evidence type="ECO:0000313" key="2">
    <source>
        <dbReference type="EMBL" id="MSS38025.1"/>
    </source>
</evidence>
<reference evidence="2 3" key="1">
    <citation type="submission" date="2019-08" db="EMBL/GenBank/DDBJ databases">
        <title>In-depth cultivation of the pig gut microbiome towards novel bacterial diversity and tailored functional studies.</title>
        <authorList>
            <person name="Wylensek D."/>
            <person name="Hitch T.C.A."/>
            <person name="Clavel T."/>
        </authorList>
    </citation>
    <scope>NUCLEOTIDE SEQUENCE [LARGE SCALE GENOMIC DNA]</scope>
    <source>
        <strain evidence="2 3">WCA-389-WT-23D1</strain>
    </source>
</reference>
<sequence length="179" mass="21039">MRYKKFRDIPAFTRSGSYQIDCGLPFLVEWIQREIDEMGLQLMPDFQRGHVWTEEQQIAFLEYFLRGGRSGTILYFNCPSWNCQVEDGAYNDYVCVDGLQRIRAIQRFIGNEIKVFGSYYSGYEDRLGERYTMKVNVNDLQSKAEVLQWYIDMNAGGTPHTDEEIERVRKLLKEERGTA</sequence>
<dbReference type="Proteomes" id="UP000429958">
    <property type="component" value="Unassembled WGS sequence"/>
</dbReference>
<feature type="domain" description="GmrSD restriction endonucleases N-terminal" evidence="1">
    <location>
        <begin position="42"/>
        <end position="111"/>
    </location>
</feature>
<evidence type="ECO:0000313" key="3">
    <source>
        <dbReference type="Proteomes" id="UP000429958"/>
    </source>
</evidence>
<keyword evidence="3" id="KW-1185">Reference proteome</keyword>
<name>A0A7X2NN93_9CLOT</name>